<dbReference type="SUPFAM" id="SSF55729">
    <property type="entry name" value="Acyl-CoA N-acyltransferases (Nat)"/>
    <property type="match status" value="1"/>
</dbReference>
<dbReference type="PROSITE" id="PS51186">
    <property type="entry name" value="GNAT"/>
    <property type="match status" value="1"/>
</dbReference>
<evidence type="ECO:0000313" key="2">
    <source>
        <dbReference type="EMBL" id="RDX57164.1"/>
    </source>
</evidence>
<dbReference type="AlphaFoldDB" id="A0A371DXC6"/>
<dbReference type="InterPro" id="IPR000182">
    <property type="entry name" value="GNAT_dom"/>
</dbReference>
<dbReference type="Pfam" id="PF00583">
    <property type="entry name" value="Acetyltransf_1"/>
    <property type="match status" value="1"/>
</dbReference>
<dbReference type="Proteomes" id="UP000256964">
    <property type="component" value="Unassembled WGS sequence"/>
</dbReference>
<dbReference type="GO" id="GO:0016747">
    <property type="term" value="F:acyltransferase activity, transferring groups other than amino-acyl groups"/>
    <property type="evidence" value="ECO:0007669"/>
    <property type="project" value="InterPro"/>
</dbReference>
<dbReference type="InterPro" id="IPR016181">
    <property type="entry name" value="Acyl_CoA_acyltransferase"/>
</dbReference>
<protein>
    <recommendedName>
        <fullName evidence="1">N-acetyltransferase domain-containing protein</fullName>
    </recommendedName>
</protein>
<dbReference type="PANTHER" id="PTHR42791:SF1">
    <property type="entry name" value="N-ACETYLTRANSFERASE DOMAIN-CONTAINING PROTEIN"/>
    <property type="match status" value="1"/>
</dbReference>
<name>A0A371DXC6_9APHY</name>
<dbReference type="EMBL" id="KZ857379">
    <property type="protein sequence ID" value="RDX57164.1"/>
    <property type="molecule type" value="Genomic_DNA"/>
</dbReference>
<evidence type="ECO:0000259" key="1">
    <source>
        <dbReference type="PROSITE" id="PS51186"/>
    </source>
</evidence>
<dbReference type="OrthoDB" id="2744543at2759"/>
<dbReference type="Gene3D" id="3.40.630.30">
    <property type="match status" value="1"/>
</dbReference>
<dbReference type="InterPro" id="IPR052523">
    <property type="entry name" value="Trichothecene_AcTrans"/>
</dbReference>
<dbReference type="PANTHER" id="PTHR42791">
    <property type="entry name" value="GNAT FAMILY ACETYLTRANSFERASE"/>
    <property type="match status" value="1"/>
</dbReference>
<organism evidence="2 3">
    <name type="scientific">Lentinus brumalis</name>
    <dbReference type="NCBI Taxonomy" id="2498619"/>
    <lineage>
        <taxon>Eukaryota</taxon>
        <taxon>Fungi</taxon>
        <taxon>Dikarya</taxon>
        <taxon>Basidiomycota</taxon>
        <taxon>Agaricomycotina</taxon>
        <taxon>Agaricomycetes</taxon>
        <taxon>Polyporales</taxon>
        <taxon>Polyporaceae</taxon>
        <taxon>Lentinus</taxon>
    </lineage>
</organism>
<accession>A0A371DXC6</accession>
<dbReference type="STRING" id="139420.A0A371DXC6"/>
<keyword evidence="3" id="KW-1185">Reference proteome</keyword>
<feature type="domain" description="N-acetyltransferase" evidence="1">
    <location>
        <begin position="70"/>
        <end position="213"/>
    </location>
</feature>
<reference evidence="2 3" key="1">
    <citation type="journal article" date="2018" name="Biotechnol. Biofuels">
        <title>Integrative visual omics of the white-rot fungus Polyporus brumalis exposes the biotechnological potential of its oxidative enzymes for delignifying raw plant biomass.</title>
        <authorList>
            <person name="Miyauchi S."/>
            <person name="Rancon A."/>
            <person name="Drula E."/>
            <person name="Hage H."/>
            <person name="Chaduli D."/>
            <person name="Favel A."/>
            <person name="Grisel S."/>
            <person name="Henrissat B."/>
            <person name="Herpoel-Gimbert I."/>
            <person name="Ruiz-Duenas F.J."/>
            <person name="Chevret D."/>
            <person name="Hainaut M."/>
            <person name="Lin J."/>
            <person name="Wang M."/>
            <person name="Pangilinan J."/>
            <person name="Lipzen A."/>
            <person name="Lesage-Meessen L."/>
            <person name="Navarro D."/>
            <person name="Riley R."/>
            <person name="Grigoriev I.V."/>
            <person name="Zhou S."/>
            <person name="Raouche S."/>
            <person name="Rosso M.N."/>
        </authorList>
    </citation>
    <scope>NUCLEOTIDE SEQUENCE [LARGE SCALE GENOMIC DNA]</scope>
    <source>
        <strain evidence="2 3">BRFM 1820</strain>
    </source>
</reference>
<evidence type="ECO:0000313" key="3">
    <source>
        <dbReference type="Proteomes" id="UP000256964"/>
    </source>
</evidence>
<sequence length="220" mass="24185">MSVTVREVPNPSDAELDLYAKILAEAFHYSYFGGGLGNDKDLQEPFLRAHLTAAIAKGEGEIHVGELPDVGVVGVAVWFGPGHKFLDSNAQRDAGWNEIMEKLSPECRGWWDTFLSQYDDLVERSHGPGVKLGGYHLQVIGTVPEHQKKGVGRALIQYVEKKAHAIKVPTLLETVGATNVAIYKSLHFEVAGSGLLKAPPPYPGNMEMFVFVKHTEKDTY</sequence>
<proteinExistence type="predicted"/>
<dbReference type="CDD" id="cd04301">
    <property type="entry name" value="NAT_SF"/>
    <property type="match status" value="1"/>
</dbReference>
<gene>
    <name evidence="2" type="ORF">OH76DRAFT_19926</name>
</gene>